<proteinExistence type="predicted"/>
<gene>
    <name evidence="1" type="ORF">SAMEA3375112_03385</name>
</gene>
<name>A0A9X8RLK5_CLODI</name>
<accession>A0A9X8RLK5</accession>
<sequence>MYEQRKAKVLFTTSGGTASKGSVTNRITIPTNWVKQMDITKLDREVTLTFDGEKIIIEKITE</sequence>
<dbReference type="Proteomes" id="UP000189137">
    <property type="component" value="Unassembled WGS sequence"/>
</dbReference>
<reference evidence="1 2" key="1">
    <citation type="submission" date="2017-02" db="EMBL/GenBank/DDBJ databases">
        <authorList>
            <consortium name="Pathogen Informatics"/>
        </authorList>
    </citation>
    <scope>NUCLEOTIDE SEQUENCE [LARGE SCALE GENOMIC DNA]</scope>
    <source>
        <strain evidence="1 2">VRECD0157</strain>
    </source>
</reference>
<protein>
    <recommendedName>
        <fullName evidence="3">PemI</fullName>
    </recommendedName>
</protein>
<evidence type="ECO:0000313" key="2">
    <source>
        <dbReference type="Proteomes" id="UP000189137"/>
    </source>
</evidence>
<evidence type="ECO:0000313" key="1">
    <source>
        <dbReference type="EMBL" id="SJS99881.1"/>
    </source>
</evidence>
<dbReference type="EMBL" id="FUPS01000014">
    <property type="protein sequence ID" value="SJS99881.1"/>
    <property type="molecule type" value="Genomic_DNA"/>
</dbReference>
<organism evidence="1 2">
    <name type="scientific">Clostridioides difficile</name>
    <name type="common">Peptoclostridium difficile</name>
    <dbReference type="NCBI Taxonomy" id="1496"/>
    <lineage>
        <taxon>Bacteria</taxon>
        <taxon>Bacillati</taxon>
        <taxon>Bacillota</taxon>
        <taxon>Clostridia</taxon>
        <taxon>Peptostreptococcales</taxon>
        <taxon>Peptostreptococcaceae</taxon>
        <taxon>Clostridioides</taxon>
    </lineage>
</organism>
<evidence type="ECO:0008006" key="3">
    <source>
        <dbReference type="Google" id="ProtNLM"/>
    </source>
</evidence>
<dbReference type="RefSeq" id="WP_021373142.1">
    <property type="nucleotide sequence ID" value="NZ_BIND01000094.1"/>
</dbReference>
<comment type="caution">
    <text evidence="1">The sequence shown here is derived from an EMBL/GenBank/DDBJ whole genome shotgun (WGS) entry which is preliminary data.</text>
</comment>
<dbReference type="AlphaFoldDB" id="A0A9X8RLK5"/>